<reference evidence="2" key="1">
    <citation type="journal article" date="2022" name="Int. J. Mol. Sci.">
        <title>Draft Genome of Tanacetum Coccineum: Genomic Comparison of Closely Related Tanacetum-Family Plants.</title>
        <authorList>
            <person name="Yamashiro T."/>
            <person name="Shiraishi A."/>
            <person name="Nakayama K."/>
            <person name="Satake H."/>
        </authorList>
    </citation>
    <scope>NUCLEOTIDE SEQUENCE</scope>
</reference>
<dbReference type="EMBL" id="BQNB010012630">
    <property type="protein sequence ID" value="GJT05982.1"/>
    <property type="molecule type" value="Genomic_DNA"/>
</dbReference>
<organism evidence="2 3">
    <name type="scientific">Tanacetum coccineum</name>
    <dbReference type="NCBI Taxonomy" id="301880"/>
    <lineage>
        <taxon>Eukaryota</taxon>
        <taxon>Viridiplantae</taxon>
        <taxon>Streptophyta</taxon>
        <taxon>Embryophyta</taxon>
        <taxon>Tracheophyta</taxon>
        <taxon>Spermatophyta</taxon>
        <taxon>Magnoliopsida</taxon>
        <taxon>eudicotyledons</taxon>
        <taxon>Gunneridae</taxon>
        <taxon>Pentapetalae</taxon>
        <taxon>asterids</taxon>
        <taxon>campanulids</taxon>
        <taxon>Asterales</taxon>
        <taxon>Asteraceae</taxon>
        <taxon>Asteroideae</taxon>
        <taxon>Anthemideae</taxon>
        <taxon>Anthemidinae</taxon>
        <taxon>Tanacetum</taxon>
    </lineage>
</organism>
<sequence length="272" mass="30214">MAPKRRTTRLNPGATPTPVTYTHTTTSVTNAQIQAMINEGVTAALAARMQPELGDESHTSGIGFQRPVQVARECTYLDFLKCQPLNFKGTEGVVVAPWSKFANAVPYKEMLIHGGTPMLRPYPEAAHAMPWRNTEKDDEHDKITAQGVFVIPNANKYKPIWPFKVVTARIPQMINTGANQRLVLNVVLGAFSRRLPKMERTTTTRGNQLEMPRPPGKGVCRGAMQGQPRTTISSRYVFTKQPICTILFDTGADRSFVSTSFSSRIVITSNWH</sequence>
<dbReference type="GO" id="GO:0003964">
    <property type="term" value="F:RNA-directed DNA polymerase activity"/>
    <property type="evidence" value="ECO:0007669"/>
    <property type="project" value="UniProtKB-KW"/>
</dbReference>
<proteinExistence type="predicted"/>
<gene>
    <name evidence="2" type="ORF">Tco_0840444</name>
</gene>
<dbReference type="PROSITE" id="PS00141">
    <property type="entry name" value="ASP_PROTEASE"/>
    <property type="match status" value="1"/>
</dbReference>
<evidence type="ECO:0000256" key="1">
    <source>
        <dbReference type="SAM" id="MobiDB-lite"/>
    </source>
</evidence>
<keyword evidence="2" id="KW-0808">Transferase</keyword>
<protein>
    <submittedName>
        <fullName evidence="2">Reverse transcriptase domain-containing protein</fullName>
    </submittedName>
</protein>
<evidence type="ECO:0000313" key="3">
    <source>
        <dbReference type="Proteomes" id="UP001151760"/>
    </source>
</evidence>
<keyword evidence="2" id="KW-0548">Nucleotidyltransferase</keyword>
<reference evidence="2" key="2">
    <citation type="submission" date="2022-01" db="EMBL/GenBank/DDBJ databases">
        <authorList>
            <person name="Yamashiro T."/>
            <person name="Shiraishi A."/>
            <person name="Satake H."/>
            <person name="Nakayama K."/>
        </authorList>
    </citation>
    <scope>NUCLEOTIDE SEQUENCE</scope>
</reference>
<feature type="region of interest" description="Disordered" evidence="1">
    <location>
        <begin position="206"/>
        <end position="225"/>
    </location>
</feature>
<comment type="caution">
    <text evidence="2">The sequence shown here is derived from an EMBL/GenBank/DDBJ whole genome shotgun (WGS) entry which is preliminary data.</text>
</comment>
<keyword evidence="2" id="KW-0695">RNA-directed DNA polymerase</keyword>
<dbReference type="InterPro" id="IPR001969">
    <property type="entry name" value="Aspartic_peptidase_AS"/>
</dbReference>
<accession>A0ABQ5AWL1</accession>
<evidence type="ECO:0000313" key="2">
    <source>
        <dbReference type="EMBL" id="GJT05982.1"/>
    </source>
</evidence>
<name>A0ABQ5AWL1_9ASTR</name>
<keyword evidence="3" id="KW-1185">Reference proteome</keyword>
<dbReference type="Proteomes" id="UP001151760">
    <property type="component" value="Unassembled WGS sequence"/>
</dbReference>